<evidence type="ECO:0000313" key="6">
    <source>
        <dbReference type="Proteomes" id="UP000663864"/>
    </source>
</evidence>
<organism evidence="3 6">
    <name type="scientific">Rotaria sordida</name>
    <dbReference type="NCBI Taxonomy" id="392033"/>
    <lineage>
        <taxon>Eukaryota</taxon>
        <taxon>Metazoa</taxon>
        <taxon>Spiralia</taxon>
        <taxon>Gnathifera</taxon>
        <taxon>Rotifera</taxon>
        <taxon>Eurotatoria</taxon>
        <taxon>Bdelloidea</taxon>
        <taxon>Philodinida</taxon>
        <taxon>Philodinidae</taxon>
        <taxon>Rotaria</taxon>
    </lineage>
</organism>
<dbReference type="Proteomes" id="UP000663864">
    <property type="component" value="Unassembled WGS sequence"/>
</dbReference>
<dbReference type="Proteomes" id="UP000663836">
    <property type="component" value="Unassembled WGS sequence"/>
</dbReference>
<name>A0A815K587_9BILA</name>
<evidence type="ECO:0000313" key="3">
    <source>
        <dbReference type="EMBL" id="CAF1385307.1"/>
    </source>
</evidence>
<dbReference type="SMART" id="SM00317">
    <property type="entry name" value="SET"/>
    <property type="match status" value="1"/>
</dbReference>
<dbReference type="InterPro" id="IPR001214">
    <property type="entry name" value="SET_dom"/>
</dbReference>
<evidence type="ECO:0000259" key="1">
    <source>
        <dbReference type="PROSITE" id="PS50280"/>
    </source>
</evidence>
<dbReference type="AlphaFoldDB" id="A0A815K587"/>
<evidence type="ECO:0000313" key="7">
    <source>
        <dbReference type="Proteomes" id="UP000663870"/>
    </source>
</evidence>
<dbReference type="EMBL" id="CAJNOL010002689">
    <property type="protein sequence ID" value="CAF1522634.1"/>
    <property type="molecule type" value="Genomic_DNA"/>
</dbReference>
<sequence>MTTAKVYRNSSWIDKRIEVRESPIHGKGLFAREPLAVGEIIIVCGGQLWPRTTPLETLLNQVHRDSIVPLDDEYYLCMNINDPPTNDIYMNHSCNPNTWLQDECTVVVRSPINRNDEITTDYAMISDDDIVITESCQCKSDQCRRLITLKDWMRPELQERYFGHFLPFLNNKIKLLQESQKSISK</sequence>
<dbReference type="Proteomes" id="UP000663854">
    <property type="component" value="Unassembled WGS sequence"/>
</dbReference>
<feature type="domain" description="SET" evidence="1">
    <location>
        <begin position="15"/>
        <end position="123"/>
    </location>
</feature>
<keyword evidence="7" id="KW-1185">Reference proteome</keyword>
<dbReference type="SUPFAM" id="SSF82199">
    <property type="entry name" value="SET domain"/>
    <property type="match status" value="1"/>
</dbReference>
<dbReference type="EMBL" id="CAJNOH010001668">
    <property type="protein sequence ID" value="CAF1240183.1"/>
    <property type="molecule type" value="Genomic_DNA"/>
</dbReference>
<dbReference type="Gene3D" id="2.170.270.10">
    <property type="entry name" value="SET domain"/>
    <property type="match status" value="1"/>
</dbReference>
<evidence type="ECO:0000313" key="5">
    <source>
        <dbReference type="EMBL" id="CAF4021286.1"/>
    </source>
</evidence>
<evidence type="ECO:0000313" key="2">
    <source>
        <dbReference type="EMBL" id="CAF1240183.1"/>
    </source>
</evidence>
<dbReference type="EMBL" id="CAJNOT010003466">
    <property type="protein sequence ID" value="CAF1385307.1"/>
    <property type="molecule type" value="Genomic_DNA"/>
</dbReference>
<evidence type="ECO:0000313" key="4">
    <source>
        <dbReference type="EMBL" id="CAF1522634.1"/>
    </source>
</evidence>
<dbReference type="InterPro" id="IPR046341">
    <property type="entry name" value="SET_dom_sf"/>
</dbReference>
<gene>
    <name evidence="5" type="ORF">JBS370_LOCUS27423</name>
    <name evidence="4" type="ORF">JXQ802_LOCUS41683</name>
    <name evidence="2" type="ORF">PYM288_LOCUS26835</name>
    <name evidence="3" type="ORF">ZHD862_LOCUS32335</name>
</gene>
<accession>A0A815K587</accession>
<dbReference type="Pfam" id="PF00856">
    <property type="entry name" value="SET"/>
    <property type="match status" value="1"/>
</dbReference>
<reference evidence="3" key="1">
    <citation type="submission" date="2021-02" db="EMBL/GenBank/DDBJ databases">
        <authorList>
            <person name="Nowell W R."/>
        </authorList>
    </citation>
    <scope>NUCLEOTIDE SEQUENCE</scope>
</reference>
<dbReference type="PROSITE" id="PS50280">
    <property type="entry name" value="SET"/>
    <property type="match status" value="1"/>
</dbReference>
<proteinExistence type="predicted"/>
<protein>
    <recommendedName>
        <fullName evidence="1">SET domain-containing protein</fullName>
    </recommendedName>
</protein>
<dbReference type="Proteomes" id="UP000663870">
    <property type="component" value="Unassembled WGS sequence"/>
</dbReference>
<comment type="caution">
    <text evidence="3">The sequence shown here is derived from an EMBL/GenBank/DDBJ whole genome shotgun (WGS) entry which is preliminary data.</text>
</comment>
<dbReference type="EMBL" id="CAJOBD010005148">
    <property type="protein sequence ID" value="CAF4021286.1"/>
    <property type="molecule type" value="Genomic_DNA"/>
</dbReference>